<keyword evidence="10" id="KW-1185">Reference proteome</keyword>
<evidence type="ECO:0000256" key="5">
    <source>
        <dbReference type="ARBA" id="ARBA00023136"/>
    </source>
</evidence>
<gene>
    <name evidence="9" type="ORF">GPA27_27885</name>
</gene>
<dbReference type="Gene3D" id="3.10.20.310">
    <property type="entry name" value="membrane protein fhac"/>
    <property type="match status" value="2"/>
</dbReference>
<accession>A0ABX1NP73</accession>
<feature type="signal peptide" evidence="7">
    <location>
        <begin position="1"/>
        <end position="28"/>
    </location>
</feature>
<dbReference type="Gene3D" id="2.40.160.50">
    <property type="entry name" value="membrane protein fhac: a member of the omp85/tpsb transporter family"/>
    <property type="match status" value="1"/>
</dbReference>
<evidence type="ECO:0000313" key="9">
    <source>
        <dbReference type="EMBL" id="NMG01189.1"/>
    </source>
</evidence>
<proteinExistence type="predicted"/>
<evidence type="ECO:0000256" key="3">
    <source>
        <dbReference type="ARBA" id="ARBA00022692"/>
    </source>
</evidence>
<evidence type="ECO:0000313" key="10">
    <source>
        <dbReference type="Proteomes" id="UP000634522"/>
    </source>
</evidence>
<keyword evidence="2" id="KW-1134">Transmembrane beta strand</keyword>
<evidence type="ECO:0000259" key="8">
    <source>
        <dbReference type="Pfam" id="PF01103"/>
    </source>
</evidence>
<feature type="chain" id="PRO_5047544257" evidence="7">
    <location>
        <begin position="29"/>
        <end position="589"/>
    </location>
</feature>
<protein>
    <submittedName>
        <fullName evidence="9">BamA/TamA family outer membrane protein</fullName>
    </submittedName>
</protein>
<dbReference type="Pfam" id="PF01103">
    <property type="entry name" value="Omp85"/>
    <property type="match status" value="1"/>
</dbReference>
<dbReference type="RefSeq" id="WP_169143679.1">
    <property type="nucleotide sequence ID" value="NZ_WTVS01000153.1"/>
</dbReference>
<keyword evidence="6" id="KW-0998">Cell outer membrane</keyword>
<evidence type="ECO:0000256" key="1">
    <source>
        <dbReference type="ARBA" id="ARBA00004370"/>
    </source>
</evidence>
<dbReference type="PANTHER" id="PTHR12815:SF47">
    <property type="entry name" value="TRANSLOCATION AND ASSEMBLY MODULE SUBUNIT TAMA"/>
    <property type="match status" value="1"/>
</dbReference>
<name>A0ABX1NP73_9RHOO</name>
<dbReference type="InterPro" id="IPR000184">
    <property type="entry name" value="Bac_surfAg_D15"/>
</dbReference>
<organism evidence="9 10">
    <name type="scientific">Aromatoleum toluolicum</name>
    <dbReference type="NCBI Taxonomy" id="90060"/>
    <lineage>
        <taxon>Bacteria</taxon>
        <taxon>Pseudomonadati</taxon>
        <taxon>Pseudomonadota</taxon>
        <taxon>Betaproteobacteria</taxon>
        <taxon>Rhodocyclales</taxon>
        <taxon>Rhodocyclaceae</taxon>
        <taxon>Aromatoleum</taxon>
    </lineage>
</organism>
<dbReference type="InterPro" id="IPR039910">
    <property type="entry name" value="D15-like"/>
</dbReference>
<keyword evidence="3" id="KW-0812">Transmembrane</keyword>
<feature type="domain" description="Bacterial surface antigen (D15)" evidence="8">
    <location>
        <begin position="281"/>
        <end position="587"/>
    </location>
</feature>
<comment type="subcellular location">
    <subcellularLocation>
        <location evidence="1">Membrane</location>
    </subcellularLocation>
</comment>
<sequence>MTVRRVRASGARVFVALCLAVVPPLAAAQQPLRVQLDAPESARPLLERHLRILNRSDQTLPAERADRIALARRARREVAELLATEGYFSPEVRLDREDEDDWKLTVVPGTPAKVVAVDVQFAGALAGEGEALAARRAQHRNAWSLAAGQVFRQSAWDDAKRRLLDEVASRDYAAARIADSRAEVDPDAATVRLAVTVDSGPPFFLGPIEVSGLKSLPANLVERFSRLQPGRPFNQDELLALQGTLQNVPQFASVVVDVERDPALAAAVPVRVQVSEARSRQLGFGAGYSSNTGFRGEISWRDVNLFGRGWELVSALRVEQLRQSLFADVFLPPAAAGHRDSVGAAAERSSVEGLTLTTQAVGVARTNARATAGGTIDTRLALRMQQEERKLDGGDTTRRKALTLNWSWTRRMVDDTLDPRRGDVLQLEIGGGSRALLSDQNFMRLYGRYVRYVPAAGRDVLILRAEAGTTLAKSRDGVPQDFLFRTGGTQTVRGYAYQSLGVQEADAIVGGRYLAVASAEYVHWFRPQWGAAAFIDAGDAADDRDIFELKKGYGVGARWKSPAGPLALDLAWGQAERRMRLHLGIAIAF</sequence>
<reference evidence="9 10" key="1">
    <citation type="submission" date="2019-12" db="EMBL/GenBank/DDBJ databases">
        <title>Comparative genomics gives insights into the taxonomy of the Azoarcus-Aromatoleum group and reveals separate origins of nif in the plant-associated Azoarcus and non-plant-associated Aromatoleum sub-groups.</title>
        <authorList>
            <person name="Lafos M."/>
            <person name="Maluk M."/>
            <person name="Batista M."/>
            <person name="Junghare M."/>
            <person name="Carmona M."/>
            <person name="Faoro H."/>
            <person name="Cruz L.M."/>
            <person name="Battistoni F."/>
            <person name="De Souza E."/>
            <person name="Pedrosa F."/>
            <person name="Chen W.-M."/>
            <person name="Poole P.S."/>
            <person name="Dixon R.A."/>
            <person name="James E.K."/>
        </authorList>
    </citation>
    <scope>NUCLEOTIDE SEQUENCE [LARGE SCALE GENOMIC DNA]</scope>
    <source>
        <strain evidence="9 10">T</strain>
    </source>
</reference>
<evidence type="ECO:0000256" key="2">
    <source>
        <dbReference type="ARBA" id="ARBA00022452"/>
    </source>
</evidence>
<keyword evidence="4 7" id="KW-0732">Signal</keyword>
<evidence type="ECO:0000256" key="7">
    <source>
        <dbReference type="SAM" id="SignalP"/>
    </source>
</evidence>
<keyword evidence="5" id="KW-0472">Membrane</keyword>
<dbReference type="PANTHER" id="PTHR12815">
    <property type="entry name" value="SORTING AND ASSEMBLY MACHINERY SAMM50 PROTEIN FAMILY MEMBER"/>
    <property type="match status" value="1"/>
</dbReference>
<dbReference type="EMBL" id="WTVS01000153">
    <property type="protein sequence ID" value="NMG01189.1"/>
    <property type="molecule type" value="Genomic_DNA"/>
</dbReference>
<dbReference type="Proteomes" id="UP000634522">
    <property type="component" value="Unassembled WGS sequence"/>
</dbReference>
<evidence type="ECO:0000256" key="4">
    <source>
        <dbReference type="ARBA" id="ARBA00022729"/>
    </source>
</evidence>
<comment type="caution">
    <text evidence="9">The sequence shown here is derived from an EMBL/GenBank/DDBJ whole genome shotgun (WGS) entry which is preliminary data.</text>
</comment>
<evidence type="ECO:0000256" key="6">
    <source>
        <dbReference type="ARBA" id="ARBA00023237"/>
    </source>
</evidence>